<dbReference type="CDD" id="cd13156">
    <property type="entry name" value="KOW_RPL6"/>
    <property type="match status" value="1"/>
</dbReference>
<comment type="caution">
    <text evidence="9">The sequence shown here is derived from an EMBL/GenBank/DDBJ whole genome shotgun (WGS) entry which is preliminary data.</text>
</comment>
<gene>
    <name evidence="9" type="ORF">MNOR_LOCUS9697</name>
</gene>
<organism evidence="9 10">
    <name type="scientific">Meganyctiphanes norvegica</name>
    <name type="common">Northern krill</name>
    <name type="synonym">Thysanopoda norvegica</name>
    <dbReference type="NCBI Taxonomy" id="48144"/>
    <lineage>
        <taxon>Eukaryota</taxon>
        <taxon>Metazoa</taxon>
        <taxon>Ecdysozoa</taxon>
        <taxon>Arthropoda</taxon>
        <taxon>Crustacea</taxon>
        <taxon>Multicrustacea</taxon>
        <taxon>Malacostraca</taxon>
        <taxon>Eumalacostraca</taxon>
        <taxon>Eucarida</taxon>
        <taxon>Euphausiacea</taxon>
        <taxon>Euphausiidae</taxon>
        <taxon>Meganyctiphanes</taxon>
    </lineage>
</organism>
<evidence type="ECO:0000256" key="1">
    <source>
        <dbReference type="ARBA" id="ARBA00010592"/>
    </source>
</evidence>
<dbReference type="Proteomes" id="UP001497623">
    <property type="component" value="Unassembled WGS sequence"/>
</dbReference>
<dbReference type="SUPFAM" id="SSF50104">
    <property type="entry name" value="Translation proteins SH3-like domain"/>
    <property type="match status" value="1"/>
</dbReference>
<comment type="similarity">
    <text evidence="1">Belongs to the eukaryotic ribosomal protein eL6 family.</text>
</comment>
<dbReference type="GO" id="GO:0022625">
    <property type="term" value="C:cytosolic large ribosomal subunit"/>
    <property type="evidence" value="ECO:0007669"/>
    <property type="project" value="TreeGrafter"/>
</dbReference>
<dbReference type="InterPro" id="IPR000915">
    <property type="entry name" value="60S_ribosomal_eL6"/>
</dbReference>
<dbReference type="InterPro" id="IPR014722">
    <property type="entry name" value="Rib_uL2_dom2"/>
</dbReference>
<comment type="subunit">
    <text evidence="7">Component of the large ribosomal subunit. May bind IPO9 with low affinity.</text>
</comment>
<evidence type="ECO:0000256" key="2">
    <source>
        <dbReference type="ARBA" id="ARBA00022980"/>
    </source>
</evidence>
<accession>A0AAV2Q968</accession>
<dbReference type="EMBL" id="CAXKWB010004736">
    <property type="protein sequence ID" value="CAL4075105.1"/>
    <property type="molecule type" value="Genomic_DNA"/>
</dbReference>
<dbReference type="GO" id="GO:0003735">
    <property type="term" value="F:structural constituent of ribosome"/>
    <property type="evidence" value="ECO:0007669"/>
    <property type="project" value="InterPro"/>
</dbReference>
<dbReference type="Pfam" id="PF03868">
    <property type="entry name" value="Ribosomal_L6e_N"/>
    <property type="match status" value="1"/>
</dbReference>
<name>A0AAV2Q968_MEGNR</name>
<keyword evidence="10" id="KW-1185">Reference proteome</keyword>
<sequence length="250" mass="27864">MTATTAGKARNYALASGVYRFGKGKMYHKKALYKKIKKGQVAKKVSKAGPAFIEKPIGGDKNGGKRMVRVKKLPAYYAPAQKGKKSASKNFFSKHTRSLRPSLTPGTVCIILAGVHKGKKTIFLKQLTSGLCLVTGPYKINSCPMRRINQNFLIATATKLDISGVKLPENINDAYFRRVKTKRPKKEEGDIFERKTEKYVPSEQRKADQAQVDAQIIAAIKAREDKKTLFGYLGSMFALRNGQYPHAMKF</sequence>
<keyword evidence="3" id="KW-0687">Ribonucleoprotein</keyword>
<evidence type="ECO:0000256" key="7">
    <source>
        <dbReference type="ARBA" id="ARBA00046388"/>
    </source>
</evidence>
<dbReference type="Pfam" id="PF01159">
    <property type="entry name" value="Ribosomal_L6e"/>
    <property type="match status" value="1"/>
</dbReference>
<evidence type="ECO:0000313" key="9">
    <source>
        <dbReference type="EMBL" id="CAL4075105.1"/>
    </source>
</evidence>
<dbReference type="AlphaFoldDB" id="A0AAV2Q968"/>
<comment type="function">
    <text evidence="4">Component of the large ribosomal subunit. The ribosome is a large ribonucleoprotein complex responsible for the synthesis of proteins in the cell.</text>
</comment>
<evidence type="ECO:0000259" key="8">
    <source>
        <dbReference type="Pfam" id="PF03868"/>
    </source>
</evidence>
<feature type="domain" description="Large ribosomal subunit protein uL6 N-terminal" evidence="8">
    <location>
        <begin position="6"/>
        <end position="56"/>
    </location>
</feature>
<proteinExistence type="inferred from homology"/>
<evidence type="ECO:0000313" key="10">
    <source>
        <dbReference type="Proteomes" id="UP001497623"/>
    </source>
</evidence>
<dbReference type="InterPro" id="IPR005568">
    <property type="entry name" value="Ribosomal_uL6_N"/>
</dbReference>
<evidence type="ECO:0000256" key="3">
    <source>
        <dbReference type="ARBA" id="ARBA00023274"/>
    </source>
</evidence>
<keyword evidence="2" id="KW-0689">Ribosomal protein</keyword>
<dbReference type="InterPro" id="IPR041997">
    <property type="entry name" value="Ribosomal_eL6_KOW"/>
</dbReference>
<dbReference type="InterPro" id="IPR008991">
    <property type="entry name" value="Translation_prot_SH3-like_sf"/>
</dbReference>
<dbReference type="Gene3D" id="2.30.30.30">
    <property type="match status" value="1"/>
</dbReference>
<evidence type="ECO:0000256" key="5">
    <source>
        <dbReference type="ARBA" id="ARBA00035233"/>
    </source>
</evidence>
<dbReference type="PANTHER" id="PTHR10715:SF0">
    <property type="entry name" value="LARGE RIBOSOMAL SUBUNIT PROTEIN EL6"/>
    <property type="match status" value="1"/>
</dbReference>
<reference evidence="9 10" key="1">
    <citation type="submission" date="2024-05" db="EMBL/GenBank/DDBJ databases">
        <authorList>
            <person name="Wallberg A."/>
        </authorList>
    </citation>
    <scope>NUCLEOTIDE SEQUENCE [LARGE SCALE GENOMIC DNA]</scope>
</reference>
<dbReference type="GO" id="GO:0002181">
    <property type="term" value="P:cytoplasmic translation"/>
    <property type="evidence" value="ECO:0007669"/>
    <property type="project" value="TreeGrafter"/>
</dbReference>
<protein>
    <recommendedName>
        <fullName evidence="5">Large ribosomal subunit protein eL6</fullName>
    </recommendedName>
    <alternativeName>
        <fullName evidence="6">60S ribosomal protein L6</fullName>
    </alternativeName>
</protein>
<evidence type="ECO:0000256" key="4">
    <source>
        <dbReference type="ARBA" id="ARBA00034092"/>
    </source>
</evidence>
<dbReference type="GO" id="GO:0000027">
    <property type="term" value="P:ribosomal large subunit assembly"/>
    <property type="evidence" value="ECO:0007669"/>
    <property type="project" value="TreeGrafter"/>
</dbReference>
<dbReference type="PANTHER" id="PTHR10715">
    <property type="entry name" value="60S RIBOSOMAL PROTEIN L6"/>
    <property type="match status" value="1"/>
</dbReference>
<dbReference type="FunFam" id="2.30.30.30:FF:000014">
    <property type="entry name" value="60S ribosomal protein L6"/>
    <property type="match status" value="1"/>
</dbReference>
<dbReference type="GO" id="GO:0003723">
    <property type="term" value="F:RNA binding"/>
    <property type="evidence" value="ECO:0007669"/>
    <property type="project" value="TreeGrafter"/>
</dbReference>
<evidence type="ECO:0000256" key="6">
    <source>
        <dbReference type="ARBA" id="ARBA00035351"/>
    </source>
</evidence>